<name>A0ABN9T0Z0_9DINO</name>
<evidence type="ECO:0000313" key="3">
    <source>
        <dbReference type="EMBL" id="CAK0838512.1"/>
    </source>
</evidence>
<dbReference type="EMBL" id="CAUYUJ010014229">
    <property type="protein sequence ID" value="CAK0838512.1"/>
    <property type="molecule type" value="Genomic_DNA"/>
</dbReference>
<feature type="compositionally biased region" description="Basic residues" evidence="1">
    <location>
        <begin position="163"/>
        <end position="173"/>
    </location>
</feature>
<feature type="region of interest" description="Disordered" evidence="1">
    <location>
        <begin position="150"/>
        <end position="173"/>
    </location>
</feature>
<proteinExistence type="predicted"/>
<evidence type="ECO:0000256" key="1">
    <source>
        <dbReference type="SAM" id="MobiDB-lite"/>
    </source>
</evidence>
<comment type="caution">
    <text evidence="3">The sequence shown here is derived from an EMBL/GenBank/DDBJ whole genome shotgun (WGS) entry which is preliminary data.</text>
</comment>
<keyword evidence="2" id="KW-1133">Transmembrane helix</keyword>
<sequence>VKGRHHNWCLEEKYIMCAESASDGAGERDCEGHMRVTKVVLALILLLALCGAFLRAWSAYWGARLCSVLWEQDRGSQPESPAEAEPARLERVEEGGAARPSTFALYSLTPCGIHLRPKKQTLHKHSCLQLRADFLDRRWAPMAASRAPPLARSARWRGGPQSRCKKCARTSSS</sequence>
<keyword evidence="2" id="KW-0812">Transmembrane</keyword>
<accession>A0ABN9T0Z0</accession>
<protein>
    <submittedName>
        <fullName evidence="3">Uncharacterized protein</fullName>
    </submittedName>
</protein>
<reference evidence="3" key="1">
    <citation type="submission" date="2023-10" db="EMBL/GenBank/DDBJ databases">
        <authorList>
            <person name="Chen Y."/>
            <person name="Shah S."/>
            <person name="Dougan E. K."/>
            <person name="Thang M."/>
            <person name="Chan C."/>
        </authorList>
    </citation>
    <scope>NUCLEOTIDE SEQUENCE [LARGE SCALE GENOMIC DNA]</scope>
</reference>
<keyword evidence="2" id="KW-0472">Membrane</keyword>
<evidence type="ECO:0000313" key="4">
    <source>
        <dbReference type="Proteomes" id="UP001189429"/>
    </source>
</evidence>
<evidence type="ECO:0000256" key="2">
    <source>
        <dbReference type="SAM" id="Phobius"/>
    </source>
</evidence>
<feature type="transmembrane region" description="Helical" evidence="2">
    <location>
        <begin position="39"/>
        <end position="57"/>
    </location>
</feature>
<keyword evidence="4" id="KW-1185">Reference proteome</keyword>
<dbReference type="Proteomes" id="UP001189429">
    <property type="component" value="Unassembled WGS sequence"/>
</dbReference>
<gene>
    <name evidence="3" type="ORF">PCOR1329_LOCUS34452</name>
</gene>
<organism evidence="3 4">
    <name type="scientific">Prorocentrum cordatum</name>
    <dbReference type="NCBI Taxonomy" id="2364126"/>
    <lineage>
        <taxon>Eukaryota</taxon>
        <taxon>Sar</taxon>
        <taxon>Alveolata</taxon>
        <taxon>Dinophyceae</taxon>
        <taxon>Prorocentrales</taxon>
        <taxon>Prorocentraceae</taxon>
        <taxon>Prorocentrum</taxon>
    </lineage>
</organism>
<feature type="non-terminal residue" evidence="3">
    <location>
        <position position="1"/>
    </location>
</feature>